<evidence type="ECO:0000313" key="2">
    <source>
        <dbReference type="Proteomes" id="UP000244223"/>
    </source>
</evidence>
<accession>A0A2T5J1D5</accession>
<protein>
    <submittedName>
        <fullName evidence="1">Uncharacterized protein</fullName>
    </submittedName>
</protein>
<organism evidence="1 2">
    <name type="scientific">Agitococcus lubricus</name>
    <dbReference type="NCBI Taxonomy" id="1077255"/>
    <lineage>
        <taxon>Bacteria</taxon>
        <taxon>Pseudomonadati</taxon>
        <taxon>Pseudomonadota</taxon>
        <taxon>Gammaproteobacteria</taxon>
        <taxon>Moraxellales</taxon>
        <taxon>Moraxellaceae</taxon>
        <taxon>Agitococcus</taxon>
    </lineage>
</organism>
<dbReference type="EMBL" id="QAON01000003">
    <property type="protein sequence ID" value="PTQ90255.1"/>
    <property type="molecule type" value="Genomic_DNA"/>
</dbReference>
<gene>
    <name evidence="1" type="ORF">C8N29_1037</name>
</gene>
<dbReference type="AlphaFoldDB" id="A0A2T5J1D5"/>
<dbReference type="Proteomes" id="UP000244223">
    <property type="component" value="Unassembled WGS sequence"/>
</dbReference>
<name>A0A2T5J1D5_9GAMM</name>
<dbReference type="RefSeq" id="WP_107864706.1">
    <property type="nucleotide sequence ID" value="NZ_QAON01000003.1"/>
</dbReference>
<keyword evidence="2" id="KW-1185">Reference proteome</keyword>
<comment type="caution">
    <text evidence="1">The sequence shown here is derived from an EMBL/GenBank/DDBJ whole genome shotgun (WGS) entry which is preliminary data.</text>
</comment>
<reference evidence="1 2" key="1">
    <citation type="submission" date="2018-04" db="EMBL/GenBank/DDBJ databases">
        <title>Genomic Encyclopedia of Archaeal and Bacterial Type Strains, Phase II (KMG-II): from individual species to whole genera.</title>
        <authorList>
            <person name="Goeker M."/>
        </authorList>
    </citation>
    <scope>NUCLEOTIDE SEQUENCE [LARGE SCALE GENOMIC DNA]</scope>
    <source>
        <strain evidence="1 2">DSM 5822</strain>
    </source>
</reference>
<sequence>MTKQKHLISPEDVRALQKNAAIVRVMTDMLAHSSHDITINNKALFDMLDGMAHELETIMHNIDKGD</sequence>
<evidence type="ECO:0000313" key="1">
    <source>
        <dbReference type="EMBL" id="PTQ90255.1"/>
    </source>
</evidence>
<proteinExistence type="predicted"/>